<sequence>MPSMQRPSGRGGVRDSRQRNINARPYIDGDEQEGLDMKANQYSHRPIETRRQARHVLKILADQLLGTYSLAANAENDGKAVDFSVLDNLSDNELDEHMDRVAAFVAQTKARTDAATRKKLYRGRLSNNFQRNKAMLRNREVVWVPRRSSLLSDSRVAEVDRNCFSGVHGQQYIKLYPYLIIRRKQKTDLRASYIPVFPDGYTGTIPGNTLPHLKLYNCIVKVGMTIVPSSVEMSYDEWLIPGKGNTDKHGKALLYRYMQAISADDIRDFRDSNEVTNEHFRDADEDISRQAEHAETFIKNHGYVAQREDSDEQAEVTAFRQHRQSGAVRPHAYAGVGYEEDEDAQSESNDDDTTDSDEEDDIIAGNESETTNGGECDLWVDEPDQSDDPEDFEGPGGEDELDTGLELDTESQVDAGANLYVEPQPQHDVDHLPFDESDGMEADDDGNKTRSDNDISSLTLPADSLSSLNHPIYTFGSNLADRRDEVRQNGMYAGMNKTQRRRQQRANKFNLTAQAQGMQTLPSTVTSSTQGQPQSGVLLSTHQLQVQTPADSFMLIAGPDSTINGHSNWSSTSDNSVSDEQTHESVTEDVSGIQSSNSMETESGQAVGFSGPHQQQQQQGVACFRAPSPYNEGVDPGIQSYDSPQVISSGATNALKAACDNFTNTSMRQNEERELLGVIQGDARPTRTTTAAQEAMSFDGFERASKKPRLR</sequence>
<proteinExistence type="predicted"/>
<gene>
    <name evidence="1" type="ORF">LTR37_011895</name>
</gene>
<name>A0ACC3N1A9_9PEZI</name>
<organism evidence="1 2">
    <name type="scientific">Vermiconidia calcicola</name>
    <dbReference type="NCBI Taxonomy" id="1690605"/>
    <lineage>
        <taxon>Eukaryota</taxon>
        <taxon>Fungi</taxon>
        <taxon>Dikarya</taxon>
        <taxon>Ascomycota</taxon>
        <taxon>Pezizomycotina</taxon>
        <taxon>Dothideomycetes</taxon>
        <taxon>Dothideomycetidae</taxon>
        <taxon>Mycosphaerellales</taxon>
        <taxon>Extremaceae</taxon>
        <taxon>Vermiconidia</taxon>
    </lineage>
</organism>
<comment type="caution">
    <text evidence="1">The sequence shown here is derived from an EMBL/GenBank/DDBJ whole genome shotgun (WGS) entry which is preliminary data.</text>
</comment>
<evidence type="ECO:0000313" key="1">
    <source>
        <dbReference type="EMBL" id="KAK3707718.1"/>
    </source>
</evidence>
<dbReference type="Proteomes" id="UP001281147">
    <property type="component" value="Unassembled WGS sequence"/>
</dbReference>
<protein>
    <submittedName>
        <fullName evidence="1">Uncharacterized protein</fullName>
    </submittedName>
</protein>
<reference evidence="1" key="1">
    <citation type="submission" date="2023-07" db="EMBL/GenBank/DDBJ databases">
        <title>Black Yeasts Isolated from many extreme environments.</title>
        <authorList>
            <person name="Coleine C."/>
            <person name="Stajich J.E."/>
            <person name="Selbmann L."/>
        </authorList>
    </citation>
    <scope>NUCLEOTIDE SEQUENCE</scope>
    <source>
        <strain evidence="1">CCFEE 5714</strain>
    </source>
</reference>
<keyword evidence="2" id="KW-1185">Reference proteome</keyword>
<dbReference type="EMBL" id="JAUTXU010000107">
    <property type="protein sequence ID" value="KAK3707718.1"/>
    <property type="molecule type" value="Genomic_DNA"/>
</dbReference>
<accession>A0ACC3N1A9</accession>
<evidence type="ECO:0000313" key="2">
    <source>
        <dbReference type="Proteomes" id="UP001281147"/>
    </source>
</evidence>